<evidence type="ECO:0000313" key="1">
    <source>
        <dbReference type="EMBL" id="ABY46705.1"/>
    </source>
</evidence>
<name>A9VUY4_BACMK</name>
<proteinExistence type="predicted"/>
<dbReference type="eggNOG" id="ENOG5033SN9">
    <property type="taxonomic scope" value="Bacteria"/>
</dbReference>
<dbReference type="Proteomes" id="UP000002154">
    <property type="component" value="Plasmid pBWB401"/>
</dbReference>
<organism evidence="1 2">
    <name type="scientific">Bacillus mycoides (strain KBAB4)</name>
    <name type="common">Bacillus weihenstephanensis</name>
    <dbReference type="NCBI Taxonomy" id="315730"/>
    <lineage>
        <taxon>Bacteria</taxon>
        <taxon>Bacillati</taxon>
        <taxon>Bacillota</taxon>
        <taxon>Bacilli</taxon>
        <taxon>Bacillales</taxon>
        <taxon>Bacillaceae</taxon>
        <taxon>Bacillus</taxon>
        <taxon>Bacillus cereus group</taxon>
    </lineage>
</organism>
<dbReference type="HOGENOM" id="CLU_001716_0_0_9"/>
<keyword evidence="1" id="KW-0614">Plasmid</keyword>
<gene>
    <name evidence="1" type="ordered locus">BcerKBAB4_5756</name>
</gene>
<protein>
    <submittedName>
        <fullName evidence="1">Uncharacterized protein</fullName>
    </submittedName>
</protein>
<sequence length="1450" mass="165303">MADKRYMGEEKEKNHLLSNIAKTGSLKGGGVMAYRNFSMIGKSDALGETAYVSRKLRGGFDGNIQEKMYKKLENYVRRNIKKKQMLKNHLAQNNIEFVNRYYKEFHKRNMWGFNKFEYAATQSFRQNKILENLLKLSSIKNNGGDKILNALIQYHNQNKGIFNSPADYINDFIKQLENGKYAPKVKFLDDTQRNVFQKQMLQTLEWYQDIKKVFEENKGTILSQAKAMETASTYEFIQDAINQTDVLMTRLKKTGFNYTTLKDAEKLDTATKRKYGLIIDDIDEKGNEKSIDVTGELRKFLDNNKHNDDLNALLGKKGISFVFENMILDSNLYTHAKTGEIIDNRHLKAGAVRAIDSFQKSIKVPFFINSPMDLKSWQAFYSSLSKEELQVVASEQFHRFVSNLDEKGFDSVTKTNQGGYIRNPLNNSDHFYTGGNVFPYTESGVRDLINEGSYLASSQFGTFSRMDKSYARSGYKKELTGRDASQLYEDTSVKELGKGTWKYINLSEGFISLREAAVDKSLPTLMEFMIPTFGEDVVRIPAIEKLRRSFHQFALRVLDNEASFFTQDVVKKDARNKRILSELDIKNMKGLDTLTEFQGYDNIHTIDARPREAKILLEDVMNNDKGKAEKEIVSDFNINNLKNYGAIDNGWDLAINTKMNASNAASTLVEQELAVSKDRLVGRHTYRDALANVKNSTQDIEDIGRIDELSDFLKEEFYTASKLGNIYGFLTKTGVEYEDSWRGKTLVSSILRTYPRHDFLVANHGSALPGIGRRYVSRGLNKVYYSPIRNKMSDCLTSIIGESTDLLLSDQIQKNEIKLLGKVYETLVKHYSDGIGSDEFVNDGMFNRFPILAETNPNSGQYKVAKHQIPLLRQSGGFTENMDKEFDEITKLIHDNQDTYYWYDKKFSNADIQEKSGTGSKIIDANTFMVREFDTPVKLTQKDNRDVIYWMEQYFKLGEKDKIGFTRDLVARKNNNTYGSMDAVVYTNRSEDGHFGFKTNKGQSFNALIGNRIWKNPFQISDDGSSTSTKAFNLNNMVAVGKYSEMLTHDIVPKMPFAGILDDKFLQERTTIESYKRDQVYDSDWGPWPQPYEGWINTMINTVVSQNPIITGEEMKAIGAGRILSRLGNVAVPQVREGEREINQHFDRLSYVKYYDLYEKSSKLAQSKEGESVEEFFDDAAGRGRNNIGLKRYLTDKKKTLSWAKKMGYGDTEAVKSKIDEFSDGLGDISSTKEANQASKYIPLAIKYRQKYEGTLYSMGDTEDSGSTSLMRALKPKGKKYVPQFFETTSSKEGQEILQYVSEDTKEISQDSWGLRVDKQEDIEDYFNTHYLPTENWNGWNASTNLDDIKIKVMQKKGVNPTTSGYWSKDQARVEKTGEKEIQIHPLSSLINIGRLRDVLLGMGLSDVDVQLTTSYGEGPGGINTSIDIMKNVKNEILDGFNAGVHSSLF</sequence>
<dbReference type="KEGG" id="bwe:BcerKBAB4_5756"/>
<geneLocation type="plasmid" evidence="1 2">
    <name>pBWB401</name>
</geneLocation>
<reference evidence="1 2" key="1">
    <citation type="journal article" date="2008" name="Chem. Biol. Interact.">
        <title>Extending the Bacillus cereus group genomics to putative food-borne pathogens of different toxicity.</title>
        <authorList>
            <person name="Lapidus A."/>
            <person name="Goltsman E."/>
            <person name="Auger S."/>
            <person name="Galleron N."/>
            <person name="Segurens B."/>
            <person name="Dossat C."/>
            <person name="Land M.L."/>
            <person name="Broussolle V."/>
            <person name="Brillard J."/>
            <person name="Guinebretiere M.H."/>
            <person name="Sanchis V."/>
            <person name="Nguen-The C."/>
            <person name="Lereclus D."/>
            <person name="Richardson P."/>
            <person name="Wincker P."/>
            <person name="Weissenbach J."/>
            <person name="Ehrlich S.D."/>
            <person name="Sorokin A."/>
        </authorList>
    </citation>
    <scope>NUCLEOTIDE SEQUENCE [LARGE SCALE GENOMIC DNA]</scope>
    <source>
        <strain evidence="1 2">KBAB4</strain>
        <plasmid evidence="1 2">pBWB401</plasmid>
    </source>
</reference>
<evidence type="ECO:0000313" key="2">
    <source>
        <dbReference type="Proteomes" id="UP000002154"/>
    </source>
</evidence>
<dbReference type="RefSeq" id="WP_012259970.1">
    <property type="nucleotide sequence ID" value="NC_010180.1"/>
</dbReference>
<accession>A9VUY4</accession>
<dbReference type="EMBL" id="CP000904">
    <property type="protein sequence ID" value="ABY46705.1"/>
    <property type="molecule type" value="Genomic_DNA"/>
</dbReference>